<dbReference type="AlphaFoldDB" id="A0A242A9D7"/>
<dbReference type="STRING" id="1834191.A5886_002639"/>
<dbReference type="SUPFAM" id="SSF88659">
    <property type="entry name" value="Sigma3 and sigma4 domains of RNA polymerase sigma factors"/>
    <property type="match status" value="1"/>
</dbReference>
<dbReference type="GO" id="GO:0003677">
    <property type="term" value="F:DNA binding"/>
    <property type="evidence" value="ECO:0007669"/>
    <property type="project" value="InterPro"/>
</dbReference>
<evidence type="ECO:0000259" key="1">
    <source>
        <dbReference type="Pfam" id="PF08281"/>
    </source>
</evidence>
<evidence type="ECO:0000313" key="2">
    <source>
        <dbReference type="EMBL" id="OTN77539.1"/>
    </source>
</evidence>
<dbReference type="EMBL" id="NGKU01000001">
    <property type="protein sequence ID" value="OTN77539.1"/>
    <property type="molecule type" value="Genomic_DNA"/>
</dbReference>
<evidence type="ECO:0000313" key="3">
    <source>
        <dbReference type="Proteomes" id="UP000195043"/>
    </source>
</evidence>
<accession>A0A242A9D7</accession>
<reference evidence="2 3" key="1">
    <citation type="submission" date="2017-05" db="EMBL/GenBank/DDBJ databases">
        <title>The Genome Sequence of Enterococcus sp. 8G7_MSG3316.</title>
        <authorList>
            <consortium name="The Broad Institute Genomics Platform"/>
            <consortium name="The Broad Institute Genomic Center for Infectious Diseases"/>
            <person name="Earl A."/>
            <person name="Manson A."/>
            <person name="Schwartman J."/>
            <person name="Gilmore M."/>
            <person name="Abouelleil A."/>
            <person name="Cao P."/>
            <person name="Chapman S."/>
            <person name="Cusick C."/>
            <person name="Shea T."/>
            <person name="Young S."/>
            <person name="Neafsey D."/>
            <person name="Nusbaum C."/>
            <person name="Birren B."/>
        </authorList>
    </citation>
    <scope>NUCLEOTIDE SEQUENCE [LARGE SCALE GENOMIC DNA]</scope>
    <source>
        <strain evidence="2 3">8G7_MSG3316</strain>
    </source>
</reference>
<keyword evidence="3" id="KW-1185">Reference proteome</keyword>
<dbReference type="Proteomes" id="UP000195043">
    <property type="component" value="Unassembled WGS sequence"/>
</dbReference>
<dbReference type="Gene3D" id="1.10.10.10">
    <property type="entry name" value="Winged helix-like DNA-binding domain superfamily/Winged helix DNA-binding domain"/>
    <property type="match status" value="1"/>
</dbReference>
<sequence length="110" mass="13123">MAVDEIRPWLFRVGINRYFNLYNQTKRRKRILKHYVQPTEEAIWQEADDTLYDALLQLPLTTATLLAMTYIEGRSIKEISFLLNRPEDSFKASLYRGRKQLKTILKETEQ</sequence>
<name>A0A242A9D7_9ENTE</name>
<dbReference type="RefSeq" id="WP_256926227.1">
    <property type="nucleotide sequence ID" value="NZ_NGKU01000001.1"/>
</dbReference>
<dbReference type="InterPro" id="IPR013324">
    <property type="entry name" value="RNA_pol_sigma_r3/r4-like"/>
</dbReference>
<protein>
    <recommendedName>
        <fullName evidence="1">RNA polymerase sigma factor 70 region 4 type 2 domain-containing protein</fullName>
    </recommendedName>
</protein>
<dbReference type="Pfam" id="PF08281">
    <property type="entry name" value="Sigma70_r4_2"/>
    <property type="match status" value="1"/>
</dbReference>
<dbReference type="GO" id="GO:0016987">
    <property type="term" value="F:sigma factor activity"/>
    <property type="evidence" value="ECO:0007669"/>
    <property type="project" value="InterPro"/>
</dbReference>
<proteinExistence type="predicted"/>
<dbReference type="InterPro" id="IPR013249">
    <property type="entry name" value="RNA_pol_sigma70_r4_t2"/>
</dbReference>
<dbReference type="GO" id="GO:0006352">
    <property type="term" value="P:DNA-templated transcription initiation"/>
    <property type="evidence" value="ECO:0007669"/>
    <property type="project" value="InterPro"/>
</dbReference>
<feature type="domain" description="RNA polymerase sigma factor 70 region 4 type 2" evidence="1">
    <location>
        <begin position="50"/>
        <end position="101"/>
    </location>
</feature>
<dbReference type="InterPro" id="IPR036388">
    <property type="entry name" value="WH-like_DNA-bd_sf"/>
</dbReference>
<gene>
    <name evidence="2" type="ORF">A5886_002639</name>
</gene>
<comment type="caution">
    <text evidence="2">The sequence shown here is derived from an EMBL/GenBank/DDBJ whole genome shotgun (WGS) entry which is preliminary data.</text>
</comment>
<organism evidence="2 3">
    <name type="scientific">Candidatus Enterococcus testudinis</name>
    <dbReference type="NCBI Taxonomy" id="1834191"/>
    <lineage>
        <taxon>Bacteria</taxon>
        <taxon>Bacillati</taxon>
        <taxon>Bacillota</taxon>
        <taxon>Bacilli</taxon>
        <taxon>Lactobacillales</taxon>
        <taxon>Enterococcaceae</taxon>
        <taxon>Enterococcus</taxon>
    </lineage>
</organism>